<evidence type="ECO:0000313" key="1">
    <source>
        <dbReference type="EMBL" id="UUX35188.1"/>
    </source>
</evidence>
<reference evidence="1 2" key="1">
    <citation type="submission" date="2022-08" db="EMBL/GenBank/DDBJ databases">
        <title>Aerococcaceae sp. nov isolated from spoiled eye mask.</title>
        <authorList>
            <person name="Zhou G."/>
            <person name="Xie X.-B."/>
            <person name="Shi Q.-S."/>
            <person name="Wang Y.-S."/>
            <person name="Wen X."/>
            <person name="Peng H."/>
            <person name="Yang X.-J."/>
            <person name="Tao H.-B."/>
            <person name="Huang X.-M."/>
        </authorList>
    </citation>
    <scope>NUCLEOTIDE SEQUENCE [LARGE SCALE GENOMIC DNA]</scope>
    <source>
        <strain evidence="2">DM20194951</strain>
    </source>
</reference>
<name>A0ABY5PA08_9LACT</name>
<gene>
    <name evidence="1" type="ORF">NRE15_05975</name>
</gene>
<dbReference type="Proteomes" id="UP001315967">
    <property type="component" value="Chromosome"/>
</dbReference>
<sequence>MYFPYIRGRQFELLALRELVEKDSLSSQIIPIIEPVKLTSTLITTMERFIDNDRKLCVIVNPTVGSFLDDMEPNAGINQQKFIDLMSNNKIIKSYIVNDEVQESIDNFRDRFNMNESFIINTNRDNLSTCIKLLEYYQPSMTFIPDDRQFKRKVRIQRALIADRFNKRSRNSDYADRPDEFFSDDHLYYKDENFIGFSDYSVIGSDFLESGFAPYAVAIHIVYFDEDYSLRIRHFVSDSNDDIQNPAGKFYEAVTKIQTWVNDKSINPTDSLQVFLNHYENGTYPGLGSVKKISLMHHLELIGTYLDEVSE</sequence>
<keyword evidence="2" id="KW-1185">Reference proteome</keyword>
<dbReference type="RefSeq" id="WP_313794681.1">
    <property type="nucleotide sequence ID" value="NZ_CP102453.1"/>
</dbReference>
<accession>A0ABY5PA08</accession>
<dbReference type="NCBIfam" id="NF033831">
    <property type="entry name" value="sce7725_fam"/>
    <property type="match status" value="1"/>
</dbReference>
<proteinExistence type="predicted"/>
<dbReference type="EMBL" id="CP102453">
    <property type="protein sequence ID" value="UUX35188.1"/>
    <property type="molecule type" value="Genomic_DNA"/>
</dbReference>
<dbReference type="InterPro" id="IPR047727">
    <property type="entry name" value="Sce7725-like"/>
</dbReference>
<organism evidence="1 2">
    <name type="scientific">Fundicoccus culcitae</name>
    <dbReference type="NCBI Taxonomy" id="2969821"/>
    <lineage>
        <taxon>Bacteria</taxon>
        <taxon>Bacillati</taxon>
        <taxon>Bacillota</taxon>
        <taxon>Bacilli</taxon>
        <taxon>Lactobacillales</taxon>
        <taxon>Aerococcaceae</taxon>
        <taxon>Fundicoccus</taxon>
    </lineage>
</organism>
<evidence type="ECO:0000313" key="2">
    <source>
        <dbReference type="Proteomes" id="UP001315967"/>
    </source>
</evidence>
<protein>
    <submittedName>
        <fullName evidence="1">Sce7725 family protein</fullName>
    </submittedName>
</protein>